<keyword evidence="4 8" id="KW-0812">Transmembrane</keyword>
<evidence type="ECO:0000256" key="6">
    <source>
        <dbReference type="ARBA" id="ARBA00022989"/>
    </source>
</evidence>
<dbReference type="InterPro" id="IPR005829">
    <property type="entry name" value="Sugar_transporter_CS"/>
</dbReference>
<feature type="transmembrane region" description="Helical" evidence="8">
    <location>
        <begin position="364"/>
        <end position="382"/>
    </location>
</feature>
<protein>
    <submittedName>
        <fullName evidence="10">MFS transporter</fullName>
    </submittedName>
</protein>
<feature type="transmembrane region" description="Helical" evidence="8">
    <location>
        <begin position="307"/>
        <end position="328"/>
    </location>
</feature>
<dbReference type="PANTHER" id="PTHR43528">
    <property type="entry name" value="ALPHA-KETOGLUTARATE PERMEASE"/>
    <property type="match status" value="1"/>
</dbReference>
<feature type="transmembrane region" description="Helical" evidence="8">
    <location>
        <begin position="115"/>
        <end position="135"/>
    </location>
</feature>
<feature type="transmembrane region" description="Helical" evidence="8">
    <location>
        <begin position="241"/>
        <end position="258"/>
    </location>
</feature>
<reference evidence="10 11" key="1">
    <citation type="submission" date="2020-06" db="EMBL/GenBank/DDBJ databases">
        <title>Complete closed genome sequence of Bartonella alsatica CIP 105477.</title>
        <authorList>
            <person name="Thibau A."/>
            <person name="Schultze T.G."/>
            <person name="Kempf V.A.J."/>
        </authorList>
    </citation>
    <scope>NUCLEOTIDE SEQUENCE [LARGE SCALE GENOMIC DNA]</scope>
    <source>
        <strain evidence="10 11">CIP 105477</strain>
    </source>
</reference>
<feature type="transmembrane region" description="Helical" evidence="8">
    <location>
        <begin position="156"/>
        <end position="179"/>
    </location>
</feature>
<dbReference type="EMBL" id="CP058235">
    <property type="protein sequence ID" value="QLC51616.1"/>
    <property type="molecule type" value="Genomic_DNA"/>
</dbReference>
<feature type="transmembrane region" description="Helical" evidence="8">
    <location>
        <begin position="191"/>
        <end position="210"/>
    </location>
</feature>
<feature type="transmembrane region" description="Helical" evidence="8">
    <location>
        <begin position="278"/>
        <end position="300"/>
    </location>
</feature>
<keyword evidence="11" id="KW-1185">Reference proteome</keyword>
<dbReference type="Gene3D" id="1.20.1250.20">
    <property type="entry name" value="MFS general substrate transporter like domains"/>
    <property type="match status" value="2"/>
</dbReference>
<evidence type="ECO:0000256" key="3">
    <source>
        <dbReference type="ARBA" id="ARBA00022475"/>
    </source>
</evidence>
<comment type="subcellular location">
    <subcellularLocation>
        <location evidence="1">Cell membrane</location>
        <topology evidence="1">Multi-pass membrane protein</topology>
    </subcellularLocation>
</comment>
<dbReference type="InterPro" id="IPR020846">
    <property type="entry name" value="MFS_dom"/>
</dbReference>
<keyword evidence="5" id="KW-0769">Symport</keyword>
<evidence type="ECO:0000256" key="5">
    <source>
        <dbReference type="ARBA" id="ARBA00022847"/>
    </source>
</evidence>
<feature type="transmembrane region" description="Helical" evidence="8">
    <location>
        <begin position="58"/>
        <end position="79"/>
    </location>
</feature>
<keyword evidence="6 8" id="KW-1133">Transmembrane helix</keyword>
<evidence type="ECO:0000256" key="1">
    <source>
        <dbReference type="ARBA" id="ARBA00004651"/>
    </source>
</evidence>
<feature type="transmembrane region" description="Helical" evidence="8">
    <location>
        <begin position="334"/>
        <end position="357"/>
    </location>
</feature>
<feature type="domain" description="Major facilitator superfamily (MFS) profile" evidence="9">
    <location>
        <begin position="18"/>
        <end position="425"/>
    </location>
</feature>
<feature type="transmembrane region" description="Helical" evidence="8">
    <location>
        <begin position="91"/>
        <end position="109"/>
    </location>
</feature>
<accession>A0ABX6QF01</accession>
<dbReference type="PROSITE" id="PS50850">
    <property type="entry name" value="MFS"/>
    <property type="match status" value="1"/>
</dbReference>
<dbReference type="Proteomes" id="UP000509443">
    <property type="component" value="Chromosome"/>
</dbReference>
<dbReference type="InterPro" id="IPR005828">
    <property type="entry name" value="MFS_sugar_transport-like"/>
</dbReference>
<dbReference type="CDD" id="cd17367">
    <property type="entry name" value="MFS_KgtP"/>
    <property type="match status" value="1"/>
</dbReference>
<feature type="transmembrane region" description="Helical" evidence="8">
    <location>
        <begin position="402"/>
        <end position="420"/>
    </location>
</feature>
<dbReference type="RefSeq" id="WP_005864946.1">
    <property type="nucleotide sequence ID" value="NZ_CACVBB010000004.1"/>
</dbReference>
<evidence type="ECO:0000313" key="11">
    <source>
        <dbReference type="Proteomes" id="UP000509443"/>
    </source>
</evidence>
<evidence type="ECO:0000256" key="7">
    <source>
        <dbReference type="ARBA" id="ARBA00023136"/>
    </source>
</evidence>
<keyword evidence="2" id="KW-0813">Transport</keyword>
<evidence type="ECO:0000259" key="9">
    <source>
        <dbReference type="PROSITE" id="PS50850"/>
    </source>
</evidence>
<dbReference type="NCBIfam" id="NF007710">
    <property type="entry name" value="PRK10406.1"/>
    <property type="match status" value="1"/>
</dbReference>
<keyword evidence="7 8" id="KW-0472">Membrane</keyword>
<evidence type="ECO:0000256" key="2">
    <source>
        <dbReference type="ARBA" id="ARBA00022448"/>
    </source>
</evidence>
<feature type="transmembrane region" description="Helical" evidence="8">
    <location>
        <begin position="16"/>
        <end position="38"/>
    </location>
</feature>
<proteinExistence type="predicted"/>
<dbReference type="SUPFAM" id="SSF103473">
    <property type="entry name" value="MFS general substrate transporter"/>
    <property type="match status" value="1"/>
</dbReference>
<dbReference type="PANTHER" id="PTHR43528:SF1">
    <property type="entry name" value="ALPHA-KETOGLUTARATE PERMEASE"/>
    <property type="match status" value="1"/>
</dbReference>
<evidence type="ECO:0000256" key="8">
    <source>
        <dbReference type="SAM" id="Phobius"/>
    </source>
</evidence>
<dbReference type="InterPro" id="IPR051084">
    <property type="entry name" value="H+-coupled_symporters"/>
</dbReference>
<gene>
    <name evidence="10" type="ORF">HWV54_01320</name>
</gene>
<evidence type="ECO:0000256" key="4">
    <source>
        <dbReference type="ARBA" id="ARBA00022692"/>
    </source>
</evidence>
<dbReference type="InterPro" id="IPR036259">
    <property type="entry name" value="MFS_trans_sf"/>
</dbReference>
<dbReference type="PROSITE" id="PS00217">
    <property type="entry name" value="SUGAR_TRANSPORT_2"/>
    <property type="match status" value="1"/>
</dbReference>
<evidence type="ECO:0000313" key="10">
    <source>
        <dbReference type="EMBL" id="QLC51616.1"/>
    </source>
</evidence>
<dbReference type="Pfam" id="PF00083">
    <property type="entry name" value="Sugar_tr"/>
    <property type="match status" value="2"/>
</dbReference>
<organism evidence="10 11">
    <name type="scientific">Bartonella alsatica</name>
    <dbReference type="NCBI Taxonomy" id="52764"/>
    <lineage>
        <taxon>Bacteria</taxon>
        <taxon>Pseudomonadati</taxon>
        <taxon>Pseudomonadota</taxon>
        <taxon>Alphaproteobacteria</taxon>
        <taxon>Hyphomicrobiales</taxon>
        <taxon>Bartonellaceae</taxon>
        <taxon>Bartonella</taxon>
    </lineage>
</organism>
<name>A0ABX6QF01_9HYPH</name>
<sequence length="435" mass="47852">MKSKKILKPDDTRKRLLAIISSASGNLVVWYDFYAYSFTSIYFASQFFPADDDVVTQLLKTAGIFFIGFLMRPIGGWIFGSIADRYGRKRSMLFSILVMCGGSLLIAILPTYKTIGITATFLLLLIRMMQGLSAGGEYGTAATYISEVALKKHRGFFASFQSATLITGQLLASFIIFILALYLTEEQLKSWGWRIPFMIGGLGALVAIYLRRSLHETTTKENRAKVQTGSIKELLTKHKKAFLVITVFASGGSLTFYTCTTYMQKYLITTTGFDKHTATTIMTAALFIFILFQPIAGFLADKIGTKTLLIIWSILATLFTFPGLSIIGNTQNPWVALLLIIGMLCIMSMYTSISGVVKSAMFPASVRALGVSLSHAIGNALFGGSAEYVALGLKNMGHESIFYFYITGVMIITFIALLFVPDMSKGGYLQDSETC</sequence>
<keyword evidence="3" id="KW-1003">Cell membrane</keyword>